<organism evidence="1 2">
    <name type="scientific">Striga asiatica</name>
    <name type="common">Asiatic witchweed</name>
    <name type="synonym">Buchnera asiatica</name>
    <dbReference type="NCBI Taxonomy" id="4170"/>
    <lineage>
        <taxon>Eukaryota</taxon>
        <taxon>Viridiplantae</taxon>
        <taxon>Streptophyta</taxon>
        <taxon>Embryophyta</taxon>
        <taxon>Tracheophyta</taxon>
        <taxon>Spermatophyta</taxon>
        <taxon>Magnoliopsida</taxon>
        <taxon>eudicotyledons</taxon>
        <taxon>Gunneridae</taxon>
        <taxon>Pentapetalae</taxon>
        <taxon>asterids</taxon>
        <taxon>lamiids</taxon>
        <taxon>Lamiales</taxon>
        <taxon>Orobanchaceae</taxon>
        <taxon>Buchnereae</taxon>
        <taxon>Striga</taxon>
    </lineage>
</organism>
<accession>A0A5A7RK27</accession>
<evidence type="ECO:0000313" key="1">
    <source>
        <dbReference type="EMBL" id="GER57494.1"/>
    </source>
</evidence>
<dbReference type="EMBL" id="BKCP01013292">
    <property type="protein sequence ID" value="GER57494.1"/>
    <property type="molecule type" value="Genomic_DNA"/>
</dbReference>
<protein>
    <submittedName>
        <fullName evidence="1">Transducin/WD40 repeat-like superfamily protein</fullName>
    </submittedName>
</protein>
<dbReference type="AlphaFoldDB" id="A0A5A7RK27"/>
<reference evidence="2" key="1">
    <citation type="journal article" date="2019" name="Curr. Biol.">
        <title>Genome Sequence of Striga asiatica Provides Insight into the Evolution of Plant Parasitism.</title>
        <authorList>
            <person name="Yoshida S."/>
            <person name="Kim S."/>
            <person name="Wafula E.K."/>
            <person name="Tanskanen J."/>
            <person name="Kim Y.M."/>
            <person name="Honaas L."/>
            <person name="Yang Z."/>
            <person name="Spallek T."/>
            <person name="Conn C.E."/>
            <person name="Ichihashi Y."/>
            <person name="Cheong K."/>
            <person name="Cui S."/>
            <person name="Der J.P."/>
            <person name="Gundlach H."/>
            <person name="Jiao Y."/>
            <person name="Hori C."/>
            <person name="Ishida J.K."/>
            <person name="Kasahara H."/>
            <person name="Kiba T."/>
            <person name="Kim M.S."/>
            <person name="Koo N."/>
            <person name="Laohavisit A."/>
            <person name="Lee Y.H."/>
            <person name="Lumba S."/>
            <person name="McCourt P."/>
            <person name="Mortimer J.C."/>
            <person name="Mutuku J.M."/>
            <person name="Nomura T."/>
            <person name="Sasaki-Sekimoto Y."/>
            <person name="Seto Y."/>
            <person name="Wang Y."/>
            <person name="Wakatake T."/>
            <person name="Sakakibara H."/>
            <person name="Demura T."/>
            <person name="Yamaguchi S."/>
            <person name="Yoneyama K."/>
            <person name="Manabe R.I."/>
            <person name="Nelson D.C."/>
            <person name="Schulman A.H."/>
            <person name="Timko M.P."/>
            <person name="dePamphilis C.W."/>
            <person name="Choi D."/>
            <person name="Shirasu K."/>
        </authorList>
    </citation>
    <scope>NUCLEOTIDE SEQUENCE [LARGE SCALE GENOMIC DNA]</scope>
    <source>
        <strain evidence="2">cv. UVA1</strain>
    </source>
</reference>
<comment type="caution">
    <text evidence="1">The sequence shown here is derived from an EMBL/GenBank/DDBJ whole genome shotgun (WGS) entry which is preliminary data.</text>
</comment>
<gene>
    <name evidence="1" type="ORF">STAS_35315</name>
</gene>
<sequence length="170" mass="18624">MYMSSSNIVNMNQTRVLNMLVIVGHVLADKRARDPSGQHAHEIQPKLVGPINGRFLSQRLGDKVWAPKRPLPPYKLHISPGTLVNQARWARFSSHTCSRDAGGVHHAPNGLDIRAGPQDALQARCDPFDLHILGLCLLKIQRMGHVEKPDAAIDGGPEGLGTVEVRIEDA</sequence>
<keyword evidence="2" id="KW-1185">Reference proteome</keyword>
<dbReference type="Proteomes" id="UP000325081">
    <property type="component" value="Unassembled WGS sequence"/>
</dbReference>
<proteinExistence type="predicted"/>
<name>A0A5A7RK27_STRAF</name>
<evidence type="ECO:0000313" key="2">
    <source>
        <dbReference type="Proteomes" id="UP000325081"/>
    </source>
</evidence>